<feature type="transmembrane region" description="Helical" evidence="2">
    <location>
        <begin position="346"/>
        <end position="374"/>
    </location>
</feature>
<organism evidence="5 6">
    <name type="scientific">Rickenella mellea</name>
    <dbReference type="NCBI Taxonomy" id="50990"/>
    <lineage>
        <taxon>Eukaryota</taxon>
        <taxon>Fungi</taxon>
        <taxon>Dikarya</taxon>
        <taxon>Basidiomycota</taxon>
        <taxon>Agaricomycotina</taxon>
        <taxon>Agaricomycetes</taxon>
        <taxon>Hymenochaetales</taxon>
        <taxon>Rickenellaceae</taxon>
        <taxon>Rickenella</taxon>
    </lineage>
</organism>
<dbReference type="GO" id="GO:0016287">
    <property type="term" value="F:glycerone-phosphate O-acyltransferase activity"/>
    <property type="evidence" value="ECO:0007669"/>
    <property type="project" value="TreeGrafter"/>
</dbReference>
<feature type="region of interest" description="Disordered" evidence="1">
    <location>
        <begin position="283"/>
        <end position="302"/>
    </location>
</feature>
<proteinExistence type="predicted"/>
<evidence type="ECO:0000313" key="5">
    <source>
        <dbReference type="EMBL" id="TDL26141.1"/>
    </source>
</evidence>
<dbReference type="GO" id="GO:0004366">
    <property type="term" value="F:glycerol-3-phosphate O-acyltransferase activity"/>
    <property type="evidence" value="ECO:0007669"/>
    <property type="project" value="TreeGrafter"/>
</dbReference>
<reference evidence="5 6" key="1">
    <citation type="submission" date="2018-06" db="EMBL/GenBank/DDBJ databases">
        <title>A transcriptomic atlas of mushroom development highlights an independent origin of complex multicellularity.</title>
        <authorList>
            <consortium name="DOE Joint Genome Institute"/>
            <person name="Krizsan K."/>
            <person name="Almasi E."/>
            <person name="Merenyi Z."/>
            <person name="Sahu N."/>
            <person name="Viragh M."/>
            <person name="Koszo T."/>
            <person name="Mondo S."/>
            <person name="Kiss B."/>
            <person name="Balint B."/>
            <person name="Kues U."/>
            <person name="Barry K."/>
            <person name="Hegedus J.C."/>
            <person name="Henrissat B."/>
            <person name="Johnson J."/>
            <person name="Lipzen A."/>
            <person name="Ohm R."/>
            <person name="Nagy I."/>
            <person name="Pangilinan J."/>
            <person name="Yan J."/>
            <person name="Xiong Y."/>
            <person name="Grigoriev I.V."/>
            <person name="Hibbett D.S."/>
            <person name="Nagy L.G."/>
        </authorList>
    </citation>
    <scope>NUCLEOTIDE SEQUENCE [LARGE SCALE GENOMIC DNA]</scope>
    <source>
        <strain evidence="5 6">SZMC22713</strain>
    </source>
</reference>
<dbReference type="OrthoDB" id="5567124at2759"/>
<feature type="transmembrane region" description="Helical" evidence="2">
    <location>
        <begin position="438"/>
        <end position="455"/>
    </location>
</feature>
<keyword evidence="2" id="KW-0472">Membrane</keyword>
<feature type="transmembrane region" description="Helical" evidence="2">
    <location>
        <begin position="395"/>
        <end position="418"/>
    </location>
</feature>
<dbReference type="InterPro" id="IPR002123">
    <property type="entry name" value="Plipid/glycerol_acylTrfase"/>
</dbReference>
<dbReference type="Proteomes" id="UP000294933">
    <property type="component" value="Unassembled WGS sequence"/>
</dbReference>
<dbReference type="SMART" id="SM00563">
    <property type="entry name" value="PlsC"/>
    <property type="match status" value="1"/>
</dbReference>
<dbReference type="CDD" id="cd07992">
    <property type="entry name" value="LPLAT_AAK14816-like"/>
    <property type="match status" value="1"/>
</dbReference>
<keyword evidence="3" id="KW-0732">Signal</keyword>
<dbReference type="SUPFAM" id="SSF69593">
    <property type="entry name" value="Glycerol-3-phosphate (1)-acyltransferase"/>
    <property type="match status" value="1"/>
</dbReference>
<dbReference type="AlphaFoldDB" id="A0A4Y7QFX1"/>
<feature type="signal peptide" evidence="3">
    <location>
        <begin position="1"/>
        <end position="28"/>
    </location>
</feature>
<dbReference type="EMBL" id="ML170162">
    <property type="protein sequence ID" value="TDL26141.1"/>
    <property type="molecule type" value="Genomic_DNA"/>
</dbReference>
<dbReference type="VEuPathDB" id="FungiDB:BD410DRAFT_764512"/>
<evidence type="ECO:0000256" key="3">
    <source>
        <dbReference type="SAM" id="SignalP"/>
    </source>
</evidence>
<dbReference type="PANTHER" id="PTHR31605:SF0">
    <property type="entry name" value="GLYCEROL-3-PHOSPHATE O-ACYLTRANSFERASE 1"/>
    <property type="match status" value="1"/>
</dbReference>
<evidence type="ECO:0000256" key="1">
    <source>
        <dbReference type="SAM" id="MobiDB-lite"/>
    </source>
</evidence>
<evidence type="ECO:0000313" key="6">
    <source>
        <dbReference type="Proteomes" id="UP000294933"/>
    </source>
</evidence>
<sequence>MGRRGSPTPWSYFFVRLLFKFVLKIFYGSIVVENANWIPENGEPCIVVANHSNSLTDALLIVTSIPGAKRNLIRLTAKATQFGKRTFTSWLIESAGTVPIKRAKDSPEGKVDNNDVFVKLMEALEQGDAVLLFPEGMSRYHPTIAPLKTGVARIVSDVLSRNKNEPQFKISILTCSITYMHREHFRSDVLITFHPPLSFTPQSNPELIAPVDFTHIRSLTSRIRNEISSGTIDSPSWDIVRSAKLASRIYAPLGTAMSLGDYVRICRIFVEVFKWAEDEKKESIPPSSRSEEEDEQSATEKAKSVNLLRQNLKIYQDELSNLGIKDDRIRRPIPRRTILRRIFVRAAWMLFLCIISFPGLILWLPIFASAQYGARKYSQKGPVWDTWDEIAQHKLVFGLISGICVWLTCILVTLPMAPVTATVVPLVMWMTLRWLEDAVSAGRAFVALTKLLWVGKRTLHRMYEQRMDLHTRIMLLAVDYLGLPNNPETVFAESGGREKGRVRGPWERRAKYFSLRRRRKRDWNETLRLYDKVNYPELEH</sequence>
<dbReference type="GO" id="GO:0008654">
    <property type="term" value="P:phospholipid biosynthetic process"/>
    <property type="evidence" value="ECO:0007669"/>
    <property type="project" value="TreeGrafter"/>
</dbReference>
<name>A0A4Y7QFX1_9AGAM</name>
<dbReference type="PANTHER" id="PTHR31605">
    <property type="entry name" value="GLYCEROL-3-PHOSPHATE O-ACYLTRANSFERASE 1"/>
    <property type="match status" value="1"/>
</dbReference>
<dbReference type="Pfam" id="PF01553">
    <property type="entry name" value="Acyltransferase"/>
    <property type="match status" value="1"/>
</dbReference>
<feature type="domain" description="Phospholipid/glycerol acyltransferase" evidence="4">
    <location>
        <begin position="45"/>
        <end position="180"/>
    </location>
</feature>
<keyword evidence="2" id="KW-0812">Transmembrane</keyword>
<protein>
    <recommendedName>
        <fullName evidence="4">Phospholipid/glycerol acyltransferase domain-containing protein</fullName>
    </recommendedName>
</protein>
<evidence type="ECO:0000259" key="4">
    <source>
        <dbReference type="SMART" id="SM00563"/>
    </source>
</evidence>
<dbReference type="InterPro" id="IPR052744">
    <property type="entry name" value="GPAT/DAPAT"/>
</dbReference>
<gene>
    <name evidence="5" type="ORF">BD410DRAFT_764512</name>
</gene>
<feature type="chain" id="PRO_5021206900" description="Phospholipid/glycerol acyltransferase domain-containing protein" evidence="3">
    <location>
        <begin position="29"/>
        <end position="540"/>
    </location>
</feature>
<keyword evidence="6" id="KW-1185">Reference proteome</keyword>
<keyword evidence="2" id="KW-1133">Transmembrane helix</keyword>
<evidence type="ECO:0000256" key="2">
    <source>
        <dbReference type="SAM" id="Phobius"/>
    </source>
</evidence>
<accession>A0A4Y7QFX1</accession>